<feature type="compositionally biased region" description="Basic and acidic residues" evidence="1">
    <location>
        <begin position="63"/>
        <end position="82"/>
    </location>
</feature>
<sequence length="175" mass="19468">MSEYDRILSELKEKVKVLASEYVPKLYRALLDEWYTPKAAKEKIMRDCAGLWTEQTIWANLPEESKDSKKREAGKKGAETRAKMTLAELPPPPPLEGSEEQEEERPYIPPAGIPVEATAAASGKEGYSTQTTYEPPKRPLSLFFVDIQRVAVCVTKGEATAAFQGLTDSFCLLAL</sequence>
<dbReference type="RefSeq" id="WP_015018822.1">
    <property type="nucleotide sequence ID" value="NC_018719.1"/>
</dbReference>
<dbReference type="InParanoid" id="K0IEU4"/>
<accession>K0IEU4</accession>
<dbReference type="HOGENOM" id="CLU_1529278_0_0_2"/>
<evidence type="ECO:0000313" key="2">
    <source>
        <dbReference type="EMBL" id="AFU58285.1"/>
    </source>
</evidence>
<evidence type="ECO:0000256" key="1">
    <source>
        <dbReference type="SAM" id="MobiDB-lite"/>
    </source>
</evidence>
<keyword evidence="3" id="KW-1185">Reference proteome</keyword>
<dbReference type="Proteomes" id="UP000008037">
    <property type="component" value="Chromosome"/>
</dbReference>
<dbReference type="BioCyc" id="CNIT1237085:G1324-1345-MONOMER"/>
<evidence type="ECO:0000313" key="3">
    <source>
        <dbReference type="Proteomes" id="UP000008037"/>
    </source>
</evidence>
<organism evidence="2 3">
    <name type="scientific">Nitrososphaera gargensis (strain Ga9.2)</name>
    <dbReference type="NCBI Taxonomy" id="1237085"/>
    <lineage>
        <taxon>Archaea</taxon>
        <taxon>Nitrososphaerota</taxon>
        <taxon>Nitrososphaeria</taxon>
        <taxon>Nitrososphaerales</taxon>
        <taxon>Nitrososphaeraceae</taxon>
        <taxon>Nitrososphaera</taxon>
    </lineage>
</organism>
<dbReference type="GeneID" id="13797606"/>
<dbReference type="EMBL" id="CP002408">
    <property type="protein sequence ID" value="AFU58285.1"/>
    <property type="molecule type" value="Genomic_DNA"/>
</dbReference>
<name>K0IEU4_NITGG</name>
<proteinExistence type="predicted"/>
<dbReference type="KEGG" id="nga:Ngar_c13470"/>
<dbReference type="AlphaFoldDB" id="K0IEU4"/>
<gene>
    <name evidence="2" type="ordered locus">Ngar_c13470</name>
</gene>
<reference evidence="2 3" key="1">
    <citation type="journal article" date="2012" name="Environ. Microbiol.">
        <title>The genome of the ammonia-oxidizing Candidatus Nitrososphaera gargensis: insights into metabolic versatility and environmental adaptations.</title>
        <authorList>
            <person name="Spang A."/>
            <person name="Poehlein A."/>
            <person name="Offre P."/>
            <person name="Zumbragel S."/>
            <person name="Haider S."/>
            <person name="Rychlik N."/>
            <person name="Nowka B."/>
            <person name="Schmeisser C."/>
            <person name="Lebedeva E.V."/>
            <person name="Rattei T."/>
            <person name="Bohm C."/>
            <person name="Schmid M."/>
            <person name="Galushko A."/>
            <person name="Hatzenpichler R."/>
            <person name="Weinmaier T."/>
            <person name="Daniel R."/>
            <person name="Schleper C."/>
            <person name="Spieck E."/>
            <person name="Streit W."/>
            <person name="Wagner M."/>
        </authorList>
    </citation>
    <scope>NUCLEOTIDE SEQUENCE [LARGE SCALE GENOMIC DNA]</scope>
    <source>
        <strain evidence="3">Ga9.2</strain>
    </source>
</reference>
<feature type="region of interest" description="Disordered" evidence="1">
    <location>
        <begin position="62"/>
        <end position="106"/>
    </location>
</feature>
<protein>
    <submittedName>
        <fullName evidence="2">Uncharacterized protein</fullName>
    </submittedName>
</protein>